<dbReference type="Proteomes" id="UP000786811">
    <property type="component" value="Unassembled WGS sequence"/>
</dbReference>
<protein>
    <submittedName>
        <fullName evidence="6">Similar to ZNF382: Zinc finger protein 382 (Homo sapiens)</fullName>
    </submittedName>
</protein>
<dbReference type="GO" id="GO:0008270">
    <property type="term" value="F:zinc ion binding"/>
    <property type="evidence" value="ECO:0007669"/>
    <property type="project" value="UniProtKB-KW"/>
</dbReference>
<dbReference type="SUPFAM" id="SSF57667">
    <property type="entry name" value="beta-beta-alpha zinc fingers"/>
    <property type="match status" value="1"/>
</dbReference>
<comment type="caution">
    <text evidence="6">The sequence shown here is derived from an EMBL/GenBank/DDBJ whole genome shotgun (WGS) entry which is preliminary data.</text>
</comment>
<evidence type="ECO:0000256" key="4">
    <source>
        <dbReference type="PROSITE-ProRule" id="PRU00042"/>
    </source>
</evidence>
<dbReference type="InterPro" id="IPR013087">
    <property type="entry name" value="Znf_C2H2_type"/>
</dbReference>
<keyword evidence="7" id="KW-1185">Reference proteome</keyword>
<evidence type="ECO:0000313" key="6">
    <source>
        <dbReference type="EMBL" id="CAG5097795.1"/>
    </source>
</evidence>
<keyword evidence="1" id="KW-0479">Metal-binding</keyword>
<accession>A0A8J2HFH8</accession>
<proteinExistence type="predicted"/>
<dbReference type="Gene3D" id="3.30.160.60">
    <property type="entry name" value="Classic Zinc Finger"/>
    <property type="match status" value="1"/>
</dbReference>
<sequence length="124" mass="13979">MLVLSYGDGYLPASQSSSDNEEIYPQNLLGVAYKTSVNNSKEVRDDDGKYVCTKCGKSYIASTSLKRHQRLECGVDPAQKCHICNRRFRHKFVLTAHINNCERKLLGIEVIEIIKKNPNNSKSS</sequence>
<dbReference type="GO" id="GO:0005634">
    <property type="term" value="C:nucleus"/>
    <property type="evidence" value="ECO:0007669"/>
    <property type="project" value="UniProtKB-ARBA"/>
</dbReference>
<dbReference type="OrthoDB" id="10004641at2759"/>
<dbReference type="Pfam" id="PF00096">
    <property type="entry name" value="zf-C2H2"/>
    <property type="match status" value="2"/>
</dbReference>
<evidence type="ECO:0000259" key="5">
    <source>
        <dbReference type="PROSITE" id="PS50157"/>
    </source>
</evidence>
<keyword evidence="3" id="KW-0862">Zinc</keyword>
<dbReference type="FunFam" id="3.30.160.60:FF:000446">
    <property type="entry name" value="Zinc finger protein"/>
    <property type="match status" value="1"/>
</dbReference>
<dbReference type="InterPro" id="IPR036236">
    <property type="entry name" value="Znf_C2H2_sf"/>
</dbReference>
<evidence type="ECO:0000256" key="2">
    <source>
        <dbReference type="ARBA" id="ARBA00022771"/>
    </source>
</evidence>
<organism evidence="6 7">
    <name type="scientific">Cotesia congregata</name>
    <name type="common">Parasitoid wasp</name>
    <name type="synonym">Apanteles congregatus</name>
    <dbReference type="NCBI Taxonomy" id="51543"/>
    <lineage>
        <taxon>Eukaryota</taxon>
        <taxon>Metazoa</taxon>
        <taxon>Ecdysozoa</taxon>
        <taxon>Arthropoda</taxon>
        <taxon>Hexapoda</taxon>
        <taxon>Insecta</taxon>
        <taxon>Pterygota</taxon>
        <taxon>Neoptera</taxon>
        <taxon>Endopterygota</taxon>
        <taxon>Hymenoptera</taxon>
        <taxon>Apocrita</taxon>
        <taxon>Ichneumonoidea</taxon>
        <taxon>Braconidae</taxon>
        <taxon>Microgastrinae</taxon>
        <taxon>Cotesia</taxon>
    </lineage>
</organism>
<name>A0A8J2HFH8_COTCN</name>
<evidence type="ECO:0000256" key="3">
    <source>
        <dbReference type="ARBA" id="ARBA00022833"/>
    </source>
</evidence>
<evidence type="ECO:0000313" key="7">
    <source>
        <dbReference type="Proteomes" id="UP000786811"/>
    </source>
</evidence>
<dbReference type="PROSITE" id="PS50157">
    <property type="entry name" value="ZINC_FINGER_C2H2_2"/>
    <property type="match status" value="1"/>
</dbReference>
<gene>
    <name evidence="6" type="ORF">HICCMSTLAB_LOCUS8881</name>
</gene>
<dbReference type="EMBL" id="CAJNRD030001121">
    <property type="protein sequence ID" value="CAG5097795.1"/>
    <property type="molecule type" value="Genomic_DNA"/>
</dbReference>
<evidence type="ECO:0000256" key="1">
    <source>
        <dbReference type="ARBA" id="ARBA00022723"/>
    </source>
</evidence>
<feature type="domain" description="C2H2-type" evidence="5">
    <location>
        <begin position="50"/>
        <end position="77"/>
    </location>
</feature>
<keyword evidence="2 4" id="KW-0863">Zinc-finger</keyword>
<reference evidence="6" key="1">
    <citation type="submission" date="2021-04" db="EMBL/GenBank/DDBJ databases">
        <authorList>
            <person name="Chebbi M.A.C M."/>
        </authorList>
    </citation>
    <scope>NUCLEOTIDE SEQUENCE</scope>
</reference>
<dbReference type="AlphaFoldDB" id="A0A8J2HFH8"/>